<reference evidence="7" key="1">
    <citation type="journal article" date="2016" name="Nat. Genet.">
        <title>The genome sequences of Arachis duranensis and Arachis ipaensis, the diploid ancestors of cultivated peanut.</title>
        <authorList>
            <person name="Bertioli D.J."/>
            <person name="Cannon S.B."/>
            <person name="Froenicke L."/>
            <person name="Huang G."/>
            <person name="Farmer A.D."/>
            <person name="Cannon E.K."/>
            <person name="Liu X."/>
            <person name="Gao D."/>
            <person name="Clevenger J."/>
            <person name="Dash S."/>
            <person name="Ren L."/>
            <person name="Moretzsohn M.C."/>
            <person name="Shirasawa K."/>
            <person name="Huang W."/>
            <person name="Vidigal B."/>
            <person name="Abernathy B."/>
            <person name="Chu Y."/>
            <person name="Niederhuth C.E."/>
            <person name="Umale P."/>
            <person name="Araujo A.C."/>
            <person name="Kozik A."/>
            <person name="Kim K.D."/>
            <person name="Burow M.D."/>
            <person name="Varshney R.K."/>
            <person name="Wang X."/>
            <person name="Zhang X."/>
            <person name="Barkley N."/>
            <person name="Guimaraes P.M."/>
            <person name="Isobe S."/>
            <person name="Guo B."/>
            <person name="Liao B."/>
            <person name="Stalker H.T."/>
            <person name="Schmitz R.J."/>
            <person name="Scheffler B.E."/>
            <person name="Leal-Bertioli S.C."/>
            <person name="Xun X."/>
            <person name="Jackson S.A."/>
            <person name="Michelmore R."/>
            <person name="Ozias-Akins P."/>
        </authorList>
    </citation>
    <scope>NUCLEOTIDE SEQUENCE [LARGE SCALE GENOMIC DNA]</scope>
    <source>
        <strain evidence="7">cv. V14167</strain>
    </source>
</reference>
<accession>A0A6P4DQV6</accession>
<dbReference type="PROSITE" id="PS50966">
    <property type="entry name" value="ZF_SWIM"/>
    <property type="match status" value="1"/>
</dbReference>
<evidence type="ECO:0000313" key="8">
    <source>
        <dbReference type="RefSeq" id="XP_015972414.3"/>
    </source>
</evidence>
<dbReference type="AlphaFoldDB" id="A0A6P4DQV6"/>
<dbReference type="Pfam" id="PF04434">
    <property type="entry name" value="SWIM"/>
    <property type="match status" value="1"/>
</dbReference>
<feature type="compositionally biased region" description="Acidic residues" evidence="5">
    <location>
        <begin position="1"/>
        <end position="12"/>
    </location>
</feature>
<dbReference type="KEGG" id="adu:107495770"/>
<dbReference type="InterPro" id="IPR006564">
    <property type="entry name" value="Znf_PMZ"/>
</dbReference>
<sequence>MEAEAEELEIESPDERHGEQNGRAKHVMLSRAQILEMEFANSDEACRFYEQYSRAKGFAMRQGKKMKNRKGEIVRYTYLCNREGFRHRKWLQMQDRKREHKVVTRCGCQAEMRIKRKADSTSWYVCRFVDEHNHDLLPAKFVSYLPAYRKISDVDVAHIESLRQVGISIPKIYESIAAQAGGFNLVSFTKRDMYNVVRRQRAMHCGDVNAALRYFNSCARADENMYWQYQVGDEQQMCDLFWSNGCSQHDYKIFGDVLAFDATYGRNKYNLPVIVFSGVNHHNQTCVFGVAMVSSETQAAYVWVLGRFLECMGGKAPKAVITDGDRAMRLAIQEVFPEAHHRLCAWHLLKNATVNVCKPRFTTLLRNCMLADVEVEEFERQWDAMMDECGVWEVEWVKDLYAKKMSWATAYIRGCFYAGLRTTSRCESLHAKMGRFVEKRYGILEFVTNFQRCVDFLRNNEEELDFRSLYGRPVLQTQFPELEKSGALNYTKEIFVRFRDALKRSVRITIVECNKLEDRTVYVTQKYRRPQFRWTVAHHFREDSFFCSCMRFESFGLPCVHILAVLVQLDIDCLPKSIVLKRWSKTAKVELEGSSLMNEEGDANAVYKVRVGAFLQHCKRLARVACMRENDFKSSLEKIVEETIFLEMKNGVGTAGRCSVGGAEEGVRDPVTVRSKGTGRGQEPFGCRGRKRRKCSTCGVVGHRRTRCPSGPASQPTCSQDPTEDIVPHSESQSHAPVGGDEDQSQRGSKTVRVIASPLIDN</sequence>
<reference evidence="8" key="2">
    <citation type="submission" date="2025-08" db="UniProtKB">
        <authorList>
            <consortium name="RefSeq"/>
        </authorList>
    </citation>
    <scope>IDENTIFICATION</scope>
    <source>
        <tissue evidence="8">Whole plant</tissue>
    </source>
</reference>
<dbReference type="RefSeq" id="XP_015972414.3">
    <property type="nucleotide sequence ID" value="XM_016116928.3"/>
</dbReference>
<dbReference type="InterPro" id="IPR018289">
    <property type="entry name" value="MULE_transposase_dom"/>
</dbReference>
<evidence type="ECO:0000259" key="6">
    <source>
        <dbReference type="PROSITE" id="PS50966"/>
    </source>
</evidence>
<protein>
    <submittedName>
        <fullName evidence="8">Protein FAR1-RELATED SEQUENCE 5-like</fullName>
    </submittedName>
</protein>
<gene>
    <name evidence="8" type="primary">LOC107495770</name>
</gene>
<dbReference type="InterPro" id="IPR007527">
    <property type="entry name" value="Znf_SWIM"/>
</dbReference>
<keyword evidence="2 4" id="KW-0863">Zinc-finger</keyword>
<dbReference type="Pfam" id="PF10551">
    <property type="entry name" value="MULE"/>
    <property type="match status" value="1"/>
</dbReference>
<dbReference type="SMART" id="SM00575">
    <property type="entry name" value="ZnF_PMZ"/>
    <property type="match status" value="1"/>
</dbReference>
<evidence type="ECO:0000256" key="5">
    <source>
        <dbReference type="SAM" id="MobiDB-lite"/>
    </source>
</evidence>
<feature type="compositionally biased region" description="Basic and acidic residues" evidence="5">
    <location>
        <begin position="13"/>
        <end position="22"/>
    </location>
</feature>
<organism evidence="7 8">
    <name type="scientific">Arachis duranensis</name>
    <name type="common">Wild peanut</name>
    <dbReference type="NCBI Taxonomy" id="130453"/>
    <lineage>
        <taxon>Eukaryota</taxon>
        <taxon>Viridiplantae</taxon>
        <taxon>Streptophyta</taxon>
        <taxon>Embryophyta</taxon>
        <taxon>Tracheophyta</taxon>
        <taxon>Spermatophyta</taxon>
        <taxon>Magnoliopsida</taxon>
        <taxon>eudicotyledons</taxon>
        <taxon>Gunneridae</taxon>
        <taxon>Pentapetalae</taxon>
        <taxon>rosids</taxon>
        <taxon>fabids</taxon>
        <taxon>Fabales</taxon>
        <taxon>Fabaceae</taxon>
        <taxon>Papilionoideae</taxon>
        <taxon>50 kb inversion clade</taxon>
        <taxon>dalbergioids sensu lato</taxon>
        <taxon>Dalbergieae</taxon>
        <taxon>Pterocarpus clade</taxon>
        <taxon>Arachis</taxon>
    </lineage>
</organism>
<evidence type="ECO:0000256" key="1">
    <source>
        <dbReference type="ARBA" id="ARBA00022723"/>
    </source>
</evidence>
<dbReference type="GeneID" id="107495770"/>
<name>A0A6P4DQV6_ARADU</name>
<keyword evidence="7" id="KW-1185">Reference proteome</keyword>
<feature type="region of interest" description="Disordered" evidence="5">
    <location>
        <begin position="1"/>
        <end position="22"/>
    </location>
</feature>
<dbReference type="InterPro" id="IPR004330">
    <property type="entry name" value="FAR1_DNA_bnd_dom"/>
</dbReference>
<feature type="compositionally biased region" description="Polar residues" evidence="5">
    <location>
        <begin position="712"/>
        <end position="721"/>
    </location>
</feature>
<feature type="domain" description="SWIM-type" evidence="6">
    <location>
        <begin position="532"/>
        <end position="570"/>
    </location>
</feature>
<keyword evidence="3" id="KW-0862">Zinc</keyword>
<evidence type="ECO:0000313" key="7">
    <source>
        <dbReference type="Proteomes" id="UP000515211"/>
    </source>
</evidence>
<keyword evidence="1" id="KW-0479">Metal-binding</keyword>
<evidence type="ECO:0000256" key="3">
    <source>
        <dbReference type="ARBA" id="ARBA00022833"/>
    </source>
</evidence>
<dbReference type="PANTHER" id="PTHR47718:SF15">
    <property type="entry name" value="PROTEIN FAR1-RELATED SEQUENCE 5-LIKE"/>
    <property type="match status" value="1"/>
</dbReference>
<evidence type="ECO:0000256" key="2">
    <source>
        <dbReference type="ARBA" id="ARBA00022771"/>
    </source>
</evidence>
<proteinExistence type="predicted"/>
<evidence type="ECO:0000256" key="4">
    <source>
        <dbReference type="PROSITE-ProRule" id="PRU00325"/>
    </source>
</evidence>
<dbReference type="Proteomes" id="UP000515211">
    <property type="component" value="Chromosome 6"/>
</dbReference>
<dbReference type="PANTHER" id="PTHR47718">
    <property type="entry name" value="OS01G0519700 PROTEIN"/>
    <property type="match status" value="1"/>
</dbReference>
<dbReference type="Pfam" id="PF03101">
    <property type="entry name" value="FAR1"/>
    <property type="match status" value="1"/>
</dbReference>
<feature type="region of interest" description="Disordered" evidence="5">
    <location>
        <begin position="663"/>
        <end position="686"/>
    </location>
</feature>
<dbReference type="GO" id="GO:0008270">
    <property type="term" value="F:zinc ion binding"/>
    <property type="evidence" value="ECO:0007669"/>
    <property type="project" value="UniProtKB-KW"/>
</dbReference>
<feature type="region of interest" description="Disordered" evidence="5">
    <location>
        <begin position="706"/>
        <end position="762"/>
    </location>
</feature>